<reference evidence="1" key="1">
    <citation type="journal article" date="2020" name="Fungal Divers.">
        <title>Resolving the Mortierellaceae phylogeny through synthesis of multi-gene phylogenetics and phylogenomics.</title>
        <authorList>
            <person name="Vandepol N."/>
            <person name="Liber J."/>
            <person name="Desiro A."/>
            <person name="Na H."/>
            <person name="Kennedy M."/>
            <person name="Barry K."/>
            <person name="Grigoriev I.V."/>
            <person name="Miller A.N."/>
            <person name="O'Donnell K."/>
            <person name="Stajich J.E."/>
            <person name="Bonito G."/>
        </authorList>
    </citation>
    <scope>NUCLEOTIDE SEQUENCE</scope>
    <source>
        <strain evidence="1">NVP60</strain>
    </source>
</reference>
<dbReference type="Proteomes" id="UP000823405">
    <property type="component" value="Unassembled WGS sequence"/>
</dbReference>
<sequence>MSSLQYNQPGNLVSIEDSAQQFAPRSAMSMEEMIAMMSQSSQFSNDAAAVAGAASRSWRQHSEDSSNYTTATVPAVGGHRRNHE</sequence>
<proteinExistence type="predicted"/>
<dbReference type="OrthoDB" id="2411007at2759"/>
<keyword evidence="2" id="KW-1185">Reference proteome</keyword>
<name>A0A9P6UGW0_9FUNG</name>
<comment type="caution">
    <text evidence="1">The sequence shown here is derived from an EMBL/GenBank/DDBJ whole genome shotgun (WGS) entry which is preliminary data.</text>
</comment>
<dbReference type="EMBL" id="JAAAIN010002119">
    <property type="protein sequence ID" value="KAG0296688.1"/>
    <property type="molecule type" value="Genomic_DNA"/>
</dbReference>
<protein>
    <submittedName>
        <fullName evidence="1">Uncharacterized protein</fullName>
    </submittedName>
</protein>
<accession>A0A9P6UGW0</accession>
<gene>
    <name evidence="1" type="ORF">BGZ97_004470</name>
</gene>
<evidence type="ECO:0000313" key="1">
    <source>
        <dbReference type="EMBL" id="KAG0296688.1"/>
    </source>
</evidence>
<dbReference type="AlphaFoldDB" id="A0A9P6UGW0"/>
<evidence type="ECO:0000313" key="2">
    <source>
        <dbReference type="Proteomes" id="UP000823405"/>
    </source>
</evidence>
<organism evidence="1 2">
    <name type="scientific">Linnemannia gamsii</name>
    <dbReference type="NCBI Taxonomy" id="64522"/>
    <lineage>
        <taxon>Eukaryota</taxon>
        <taxon>Fungi</taxon>
        <taxon>Fungi incertae sedis</taxon>
        <taxon>Mucoromycota</taxon>
        <taxon>Mortierellomycotina</taxon>
        <taxon>Mortierellomycetes</taxon>
        <taxon>Mortierellales</taxon>
        <taxon>Mortierellaceae</taxon>
        <taxon>Linnemannia</taxon>
    </lineage>
</organism>